<evidence type="ECO:0000256" key="1">
    <source>
        <dbReference type="ARBA" id="ARBA00007164"/>
    </source>
</evidence>
<keyword evidence="11" id="KW-0472">Membrane</keyword>
<organism evidence="13 14">
    <name type="scientific">Pseudonocardia hydrocarbonoxydans</name>
    <dbReference type="NCBI Taxonomy" id="76726"/>
    <lineage>
        <taxon>Bacteria</taxon>
        <taxon>Bacillati</taxon>
        <taxon>Actinomycetota</taxon>
        <taxon>Actinomycetes</taxon>
        <taxon>Pseudonocardiales</taxon>
        <taxon>Pseudonocardiaceae</taxon>
        <taxon>Pseudonocardia</taxon>
    </lineage>
</organism>
<dbReference type="GO" id="GO:0009002">
    <property type="term" value="F:serine-type D-Ala-D-Ala carboxypeptidase activity"/>
    <property type="evidence" value="ECO:0007669"/>
    <property type="project" value="InterPro"/>
</dbReference>
<keyword evidence="11" id="KW-0812">Transmembrane</keyword>
<dbReference type="SUPFAM" id="SSF56601">
    <property type="entry name" value="beta-lactamase/transpeptidase-like"/>
    <property type="match status" value="1"/>
</dbReference>
<dbReference type="GO" id="GO:0071555">
    <property type="term" value="P:cell wall organization"/>
    <property type="evidence" value="ECO:0007669"/>
    <property type="project" value="UniProtKB-KW"/>
</dbReference>
<dbReference type="PRINTS" id="PR00725">
    <property type="entry name" value="DADACBPTASE1"/>
</dbReference>
<evidence type="ECO:0000256" key="2">
    <source>
        <dbReference type="ARBA" id="ARBA00022729"/>
    </source>
</evidence>
<comment type="similarity">
    <text evidence="1 9">Belongs to the peptidase S11 family.</text>
</comment>
<evidence type="ECO:0000256" key="5">
    <source>
        <dbReference type="ARBA" id="ARBA00022984"/>
    </source>
</evidence>
<comment type="caution">
    <text evidence="13">The sequence shown here is derived from an EMBL/GenBank/DDBJ whole genome shotgun (WGS) entry which is preliminary data.</text>
</comment>
<dbReference type="GO" id="GO:0009252">
    <property type="term" value="P:peptidoglycan biosynthetic process"/>
    <property type="evidence" value="ECO:0007669"/>
    <property type="project" value="UniProtKB-KW"/>
</dbReference>
<dbReference type="InterPro" id="IPR001967">
    <property type="entry name" value="Peptidase_S11_N"/>
</dbReference>
<dbReference type="EMBL" id="BJNG01000018">
    <property type="protein sequence ID" value="GEC20444.1"/>
    <property type="molecule type" value="Genomic_DNA"/>
</dbReference>
<dbReference type="InterPro" id="IPR018044">
    <property type="entry name" value="Peptidase_S11"/>
</dbReference>
<dbReference type="InterPro" id="IPR012338">
    <property type="entry name" value="Beta-lactam/transpept-like"/>
</dbReference>
<evidence type="ECO:0000256" key="4">
    <source>
        <dbReference type="ARBA" id="ARBA00022960"/>
    </source>
</evidence>
<feature type="binding site" evidence="8">
    <location>
        <position position="327"/>
    </location>
    <ligand>
        <name>substrate</name>
    </ligand>
</feature>
<evidence type="ECO:0000259" key="12">
    <source>
        <dbReference type="Pfam" id="PF00768"/>
    </source>
</evidence>
<keyword evidence="14" id="KW-1185">Reference proteome</keyword>
<dbReference type="Pfam" id="PF00768">
    <property type="entry name" value="Peptidase_S11"/>
    <property type="match status" value="1"/>
</dbReference>
<accession>A0A4Y3WNS0</accession>
<evidence type="ECO:0000313" key="14">
    <source>
        <dbReference type="Proteomes" id="UP000320338"/>
    </source>
</evidence>
<dbReference type="AlphaFoldDB" id="A0A4Y3WNS0"/>
<feature type="active site" description="Proton acceptor" evidence="7">
    <location>
        <position position="169"/>
    </location>
</feature>
<feature type="domain" description="Peptidase S11 D-alanyl-D-alanine carboxypeptidase A N-terminal" evidence="12">
    <location>
        <begin position="139"/>
        <end position="352"/>
    </location>
</feature>
<protein>
    <recommendedName>
        <fullName evidence="12">Peptidase S11 D-alanyl-D-alanine carboxypeptidase A N-terminal domain-containing protein</fullName>
    </recommendedName>
</protein>
<evidence type="ECO:0000256" key="3">
    <source>
        <dbReference type="ARBA" id="ARBA00022801"/>
    </source>
</evidence>
<keyword evidence="3" id="KW-0378">Hydrolase</keyword>
<keyword evidence="2" id="KW-0732">Signal</keyword>
<feature type="active site" evidence="7">
    <location>
        <position position="221"/>
    </location>
</feature>
<evidence type="ECO:0000256" key="9">
    <source>
        <dbReference type="RuleBase" id="RU004016"/>
    </source>
</evidence>
<evidence type="ECO:0000256" key="10">
    <source>
        <dbReference type="SAM" id="MobiDB-lite"/>
    </source>
</evidence>
<dbReference type="Gene3D" id="3.40.710.10">
    <property type="entry name" value="DD-peptidase/beta-lactamase superfamily"/>
    <property type="match status" value="1"/>
</dbReference>
<feature type="compositionally biased region" description="Pro residues" evidence="10">
    <location>
        <begin position="400"/>
        <end position="418"/>
    </location>
</feature>
<keyword evidence="4" id="KW-0133">Cell shape</keyword>
<name>A0A4Y3WNS0_9PSEU</name>
<feature type="region of interest" description="Disordered" evidence="10">
    <location>
        <begin position="395"/>
        <end position="420"/>
    </location>
</feature>
<dbReference type="PANTHER" id="PTHR21581:SF33">
    <property type="entry name" value="D-ALANYL-D-ALANINE CARBOXYPEPTIDASE DACB"/>
    <property type="match status" value="1"/>
</dbReference>
<feature type="active site" description="Acyl-ester intermediate" evidence="7">
    <location>
        <position position="166"/>
    </location>
</feature>
<dbReference type="GO" id="GO:0008360">
    <property type="term" value="P:regulation of cell shape"/>
    <property type="evidence" value="ECO:0007669"/>
    <property type="project" value="UniProtKB-KW"/>
</dbReference>
<proteinExistence type="inferred from homology"/>
<sequence>MCERPVPVREAGSRARDRFPCAGPVPVRGTGDGGRPRVRPVVECAGVRWIAAAGLVVGLLTGAAAPVAPGCPGQAAPPGPAAVEEAAGPPALPVPAEPVGGLGVCGDAVAGGGAVPVELAWPAPGAATPVPGAPVPAPAAAFVLADLDTGAVLAARAPHARHRPASAIKVLTAIVALRDLDPDLVVDGTAEDLRIEGSRAGIGPGGRYTVRQLLQGLLLNSGNDTAAALARALGGDAATVAAMTATAAGLGALDTRPATPSGLDGPGGASSAYDLALLFRVAMRDPLFAATIATPSVPFPGYGDMPGFELSNSSRFRTGYPGALGGKTGFTDAARHTFVGAAERGGRRLVVALVRGEQSPVPMTAQAAALLDLGFALPPGVAPLGTLVDAPPVVAAPGPGGAPPSPAPADPAPSPDDPAGPGWIVPVGAVVALVVLVTVVLRRRRR</sequence>
<evidence type="ECO:0000256" key="8">
    <source>
        <dbReference type="PIRSR" id="PIRSR618044-2"/>
    </source>
</evidence>
<evidence type="ECO:0000256" key="7">
    <source>
        <dbReference type="PIRSR" id="PIRSR618044-1"/>
    </source>
</evidence>
<evidence type="ECO:0000256" key="6">
    <source>
        <dbReference type="ARBA" id="ARBA00023316"/>
    </source>
</evidence>
<evidence type="ECO:0000313" key="13">
    <source>
        <dbReference type="EMBL" id="GEC20444.1"/>
    </source>
</evidence>
<gene>
    <name evidence="13" type="ORF">PHY01_27270</name>
</gene>
<dbReference type="Proteomes" id="UP000320338">
    <property type="component" value="Unassembled WGS sequence"/>
</dbReference>
<evidence type="ECO:0000256" key="11">
    <source>
        <dbReference type="SAM" id="Phobius"/>
    </source>
</evidence>
<keyword evidence="6" id="KW-0961">Cell wall biogenesis/degradation</keyword>
<keyword evidence="11" id="KW-1133">Transmembrane helix</keyword>
<reference evidence="13 14" key="1">
    <citation type="submission" date="2019-06" db="EMBL/GenBank/DDBJ databases">
        <title>Whole genome shotgun sequence of Pseudonocardia hydrocarbonoxydans NBRC 14498.</title>
        <authorList>
            <person name="Hosoyama A."/>
            <person name="Uohara A."/>
            <person name="Ohji S."/>
            <person name="Ichikawa N."/>
        </authorList>
    </citation>
    <scope>NUCLEOTIDE SEQUENCE [LARGE SCALE GENOMIC DNA]</scope>
    <source>
        <strain evidence="13 14">NBRC 14498</strain>
    </source>
</reference>
<feature type="transmembrane region" description="Helical" evidence="11">
    <location>
        <begin position="423"/>
        <end position="441"/>
    </location>
</feature>
<keyword evidence="5" id="KW-0573">Peptidoglycan synthesis</keyword>
<dbReference type="PANTHER" id="PTHR21581">
    <property type="entry name" value="D-ALANYL-D-ALANINE CARBOXYPEPTIDASE"/>
    <property type="match status" value="1"/>
</dbReference>
<dbReference type="GO" id="GO:0006508">
    <property type="term" value="P:proteolysis"/>
    <property type="evidence" value="ECO:0007669"/>
    <property type="project" value="InterPro"/>
</dbReference>